<proteinExistence type="predicted"/>
<evidence type="ECO:0000313" key="2">
    <source>
        <dbReference type="EMBL" id="QDT72040.1"/>
    </source>
</evidence>
<dbReference type="OrthoDB" id="371140at2"/>
<dbReference type="SUPFAM" id="SSF46785">
    <property type="entry name" value="Winged helix' DNA-binding domain"/>
    <property type="match status" value="1"/>
</dbReference>
<evidence type="ECO:0000313" key="3">
    <source>
        <dbReference type="Proteomes" id="UP000317909"/>
    </source>
</evidence>
<dbReference type="InterPro" id="IPR011991">
    <property type="entry name" value="ArsR-like_HTH"/>
</dbReference>
<accession>A0A517TUI7</accession>
<gene>
    <name evidence="2" type="ORF">I41_12060</name>
</gene>
<dbReference type="EMBL" id="CP036339">
    <property type="protein sequence ID" value="QDT72040.1"/>
    <property type="molecule type" value="Genomic_DNA"/>
</dbReference>
<sequence>MPKKLPQKRRPPVGTAVATPASKKKAGVASPADSLASRPPSWTFLTNHAHAIILLSQEPSIILREVAVRIGITERAVQRIIAELEEAGYIEKHKVGRQNHYRILASQPLRHPIENHRTIGDLLDLIRRGR</sequence>
<dbReference type="Proteomes" id="UP000317909">
    <property type="component" value="Chromosome"/>
</dbReference>
<evidence type="ECO:0008006" key="4">
    <source>
        <dbReference type="Google" id="ProtNLM"/>
    </source>
</evidence>
<dbReference type="Pfam" id="PF13412">
    <property type="entry name" value="HTH_24"/>
    <property type="match status" value="1"/>
</dbReference>
<dbReference type="GO" id="GO:0006355">
    <property type="term" value="P:regulation of DNA-templated transcription"/>
    <property type="evidence" value="ECO:0007669"/>
    <property type="project" value="UniProtKB-ARBA"/>
</dbReference>
<feature type="region of interest" description="Disordered" evidence="1">
    <location>
        <begin position="1"/>
        <end position="36"/>
    </location>
</feature>
<dbReference type="Gene3D" id="1.10.10.10">
    <property type="entry name" value="Winged helix-like DNA-binding domain superfamily/Winged helix DNA-binding domain"/>
    <property type="match status" value="1"/>
</dbReference>
<evidence type="ECO:0000256" key="1">
    <source>
        <dbReference type="SAM" id="MobiDB-lite"/>
    </source>
</evidence>
<keyword evidence="3" id="KW-1185">Reference proteome</keyword>
<protein>
    <recommendedName>
        <fullName evidence="4">MarR family protein</fullName>
    </recommendedName>
</protein>
<dbReference type="InterPro" id="IPR036388">
    <property type="entry name" value="WH-like_DNA-bd_sf"/>
</dbReference>
<dbReference type="AlphaFoldDB" id="A0A517TUI7"/>
<dbReference type="InterPro" id="IPR036390">
    <property type="entry name" value="WH_DNA-bd_sf"/>
</dbReference>
<feature type="compositionally biased region" description="Basic residues" evidence="1">
    <location>
        <begin position="1"/>
        <end position="11"/>
    </location>
</feature>
<dbReference type="CDD" id="cd00090">
    <property type="entry name" value="HTH_ARSR"/>
    <property type="match status" value="1"/>
</dbReference>
<dbReference type="RefSeq" id="WP_145431645.1">
    <property type="nucleotide sequence ID" value="NZ_CP036339.1"/>
</dbReference>
<reference evidence="2 3" key="1">
    <citation type="submission" date="2019-02" db="EMBL/GenBank/DDBJ databases">
        <title>Deep-cultivation of Planctomycetes and their phenomic and genomic characterization uncovers novel biology.</title>
        <authorList>
            <person name="Wiegand S."/>
            <person name="Jogler M."/>
            <person name="Boedeker C."/>
            <person name="Pinto D."/>
            <person name="Vollmers J."/>
            <person name="Rivas-Marin E."/>
            <person name="Kohn T."/>
            <person name="Peeters S.H."/>
            <person name="Heuer A."/>
            <person name="Rast P."/>
            <person name="Oberbeckmann S."/>
            <person name="Bunk B."/>
            <person name="Jeske O."/>
            <person name="Meyerdierks A."/>
            <person name="Storesund J.E."/>
            <person name="Kallscheuer N."/>
            <person name="Luecker S."/>
            <person name="Lage O.M."/>
            <person name="Pohl T."/>
            <person name="Merkel B.J."/>
            <person name="Hornburger P."/>
            <person name="Mueller R.-W."/>
            <person name="Bruemmer F."/>
            <person name="Labrenz M."/>
            <person name="Spormann A.M."/>
            <person name="Op den Camp H."/>
            <person name="Overmann J."/>
            <person name="Amann R."/>
            <person name="Jetten M.S.M."/>
            <person name="Mascher T."/>
            <person name="Medema M.H."/>
            <person name="Devos D.P."/>
            <person name="Kaster A.-K."/>
            <person name="Ovreas L."/>
            <person name="Rohde M."/>
            <person name="Galperin M.Y."/>
            <person name="Jogler C."/>
        </authorList>
    </citation>
    <scope>NUCLEOTIDE SEQUENCE [LARGE SCALE GENOMIC DNA]</scope>
    <source>
        <strain evidence="2 3">I41</strain>
    </source>
</reference>
<dbReference type="KEGG" id="llh:I41_12060"/>
<organism evidence="2 3">
    <name type="scientific">Lacipirellula limnantheis</name>
    <dbReference type="NCBI Taxonomy" id="2528024"/>
    <lineage>
        <taxon>Bacteria</taxon>
        <taxon>Pseudomonadati</taxon>
        <taxon>Planctomycetota</taxon>
        <taxon>Planctomycetia</taxon>
        <taxon>Pirellulales</taxon>
        <taxon>Lacipirellulaceae</taxon>
        <taxon>Lacipirellula</taxon>
    </lineage>
</organism>
<name>A0A517TUI7_9BACT</name>